<reference evidence="1" key="1">
    <citation type="submission" date="2014-11" db="EMBL/GenBank/DDBJ databases">
        <authorList>
            <person name="Amaro Gonzalez C."/>
        </authorList>
    </citation>
    <scope>NUCLEOTIDE SEQUENCE</scope>
</reference>
<organism evidence="1">
    <name type="scientific">Anguilla anguilla</name>
    <name type="common">European freshwater eel</name>
    <name type="synonym">Muraena anguilla</name>
    <dbReference type="NCBI Taxonomy" id="7936"/>
    <lineage>
        <taxon>Eukaryota</taxon>
        <taxon>Metazoa</taxon>
        <taxon>Chordata</taxon>
        <taxon>Craniata</taxon>
        <taxon>Vertebrata</taxon>
        <taxon>Euteleostomi</taxon>
        <taxon>Actinopterygii</taxon>
        <taxon>Neopterygii</taxon>
        <taxon>Teleostei</taxon>
        <taxon>Anguilliformes</taxon>
        <taxon>Anguillidae</taxon>
        <taxon>Anguilla</taxon>
    </lineage>
</organism>
<sequence>MVKLGLFTANFVFRSMLPNPEAKTNKEYPLLERLKYCVEHNHEC</sequence>
<dbReference type="EMBL" id="GBXM01085366">
    <property type="protein sequence ID" value="JAH23211.1"/>
    <property type="molecule type" value="Transcribed_RNA"/>
</dbReference>
<proteinExistence type="predicted"/>
<reference evidence="1" key="2">
    <citation type="journal article" date="2015" name="Fish Shellfish Immunol.">
        <title>Early steps in the European eel (Anguilla anguilla)-Vibrio vulnificus interaction in the gills: Role of the RtxA13 toxin.</title>
        <authorList>
            <person name="Callol A."/>
            <person name="Pajuelo D."/>
            <person name="Ebbesson L."/>
            <person name="Teles M."/>
            <person name="MacKenzie S."/>
            <person name="Amaro C."/>
        </authorList>
    </citation>
    <scope>NUCLEOTIDE SEQUENCE</scope>
</reference>
<dbReference type="AlphaFoldDB" id="A0A0E9R1Z8"/>
<accession>A0A0E9R1Z8</accession>
<protein>
    <submittedName>
        <fullName evidence="1">Uncharacterized protein</fullName>
    </submittedName>
</protein>
<evidence type="ECO:0000313" key="1">
    <source>
        <dbReference type="EMBL" id="JAH23211.1"/>
    </source>
</evidence>
<name>A0A0E9R1Z8_ANGAN</name>